<evidence type="ECO:0000256" key="6">
    <source>
        <dbReference type="ARBA" id="ARBA00022968"/>
    </source>
</evidence>
<evidence type="ECO:0000256" key="10">
    <source>
        <dbReference type="RuleBase" id="RU363063"/>
    </source>
</evidence>
<name>A0A0B6ZWY9_9EUPU</name>
<dbReference type="EC" id="2.4.1.-" evidence="10"/>
<keyword evidence="5" id="KW-0812">Transmembrane</keyword>
<comment type="similarity">
    <text evidence="2 10">Belongs to the glycosyltransferase 31 family.</text>
</comment>
<evidence type="ECO:0000256" key="3">
    <source>
        <dbReference type="ARBA" id="ARBA00022676"/>
    </source>
</evidence>
<comment type="subcellular location">
    <subcellularLocation>
        <location evidence="1 10">Golgi apparatus membrane</location>
        <topology evidence="1 10">Single-pass type II membrane protein</topology>
    </subcellularLocation>
</comment>
<sequence>MYINVPRLVMRLREQLKRGPLFILGAVHYNTEPFRDQKNKWYVTIDEYPTNMFPNYMSGTAYAMTSSAALRLYVESLYVKNLFLEDVYMTGIVADRAAIPRVKEADFAWSKFEPEGCNFKDKISGHKNTPDEIRKIHKELFDPNLRCN</sequence>
<keyword evidence="9" id="KW-0472">Membrane</keyword>
<keyword evidence="8 10" id="KW-0333">Golgi apparatus</keyword>
<dbReference type="GO" id="GO:0000139">
    <property type="term" value="C:Golgi membrane"/>
    <property type="evidence" value="ECO:0007669"/>
    <property type="project" value="UniProtKB-SubCell"/>
</dbReference>
<proteinExistence type="inferred from homology"/>
<dbReference type="GO" id="GO:0006493">
    <property type="term" value="P:protein O-linked glycosylation"/>
    <property type="evidence" value="ECO:0007669"/>
    <property type="project" value="TreeGrafter"/>
</dbReference>
<dbReference type="Pfam" id="PF01762">
    <property type="entry name" value="Galactosyl_T"/>
    <property type="match status" value="1"/>
</dbReference>
<evidence type="ECO:0000256" key="5">
    <source>
        <dbReference type="ARBA" id="ARBA00022692"/>
    </source>
</evidence>
<dbReference type="EMBL" id="HACG01025496">
    <property type="protein sequence ID" value="CEK72361.1"/>
    <property type="molecule type" value="Transcribed_RNA"/>
</dbReference>
<dbReference type="PANTHER" id="PTHR11214:SF314">
    <property type="entry name" value="HEXOSYLTRANSFERASE"/>
    <property type="match status" value="1"/>
</dbReference>
<reference evidence="11" key="1">
    <citation type="submission" date="2014-12" db="EMBL/GenBank/DDBJ databases">
        <title>Insight into the proteome of Arion vulgaris.</title>
        <authorList>
            <person name="Aradska J."/>
            <person name="Bulat T."/>
            <person name="Smidak R."/>
            <person name="Sarate P."/>
            <person name="Gangsoo J."/>
            <person name="Sialana F."/>
            <person name="Bilban M."/>
            <person name="Lubec G."/>
        </authorList>
    </citation>
    <scope>NUCLEOTIDE SEQUENCE</scope>
    <source>
        <tissue evidence="11">Skin</tissue>
    </source>
</reference>
<protein>
    <recommendedName>
        <fullName evidence="10">Hexosyltransferase</fullName>
        <ecNumber evidence="10">2.4.1.-</ecNumber>
    </recommendedName>
</protein>
<evidence type="ECO:0000256" key="4">
    <source>
        <dbReference type="ARBA" id="ARBA00022679"/>
    </source>
</evidence>
<evidence type="ECO:0000256" key="1">
    <source>
        <dbReference type="ARBA" id="ARBA00004323"/>
    </source>
</evidence>
<dbReference type="AlphaFoldDB" id="A0A0B6ZWY9"/>
<dbReference type="Gene3D" id="3.90.550.50">
    <property type="match status" value="1"/>
</dbReference>
<evidence type="ECO:0000313" key="11">
    <source>
        <dbReference type="EMBL" id="CEK72361.1"/>
    </source>
</evidence>
<gene>
    <name evidence="11" type="primary">ORF82070</name>
</gene>
<keyword evidence="6" id="KW-0735">Signal-anchor</keyword>
<evidence type="ECO:0000256" key="8">
    <source>
        <dbReference type="ARBA" id="ARBA00023034"/>
    </source>
</evidence>
<evidence type="ECO:0000256" key="2">
    <source>
        <dbReference type="ARBA" id="ARBA00008661"/>
    </source>
</evidence>
<evidence type="ECO:0000256" key="9">
    <source>
        <dbReference type="ARBA" id="ARBA00023136"/>
    </source>
</evidence>
<dbReference type="InterPro" id="IPR002659">
    <property type="entry name" value="Glyco_trans_31"/>
</dbReference>
<organism evidence="11">
    <name type="scientific">Arion vulgaris</name>
    <dbReference type="NCBI Taxonomy" id="1028688"/>
    <lineage>
        <taxon>Eukaryota</taxon>
        <taxon>Metazoa</taxon>
        <taxon>Spiralia</taxon>
        <taxon>Lophotrochozoa</taxon>
        <taxon>Mollusca</taxon>
        <taxon>Gastropoda</taxon>
        <taxon>Heterobranchia</taxon>
        <taxon>Euthyneura</taxon>
        <taxon>Panpulmonata</taxon>
        <taxon>Eupulmonata</taxon>
        <taxon>Stylommatophora</taxon>
        <taxon>Helicina</taxon>
        <taxon>Arionoidea</taxon>
        <taxon>Arionidae</taxon>
        <taxon>Arion</taxon>
    </lineage>
</organism>
<dbReference type="PANTHER" id="PTHR11214">
    <property type="entry name" value="BETA-1,3-N-ACETYLGLUCOSAMINYLTRANSFERASE"/>
    <property type="match status" value="1"/>
</dbReference>
<dbReference type="GO" id="GO:0016758">
    <property type="term" value="F:hexosyltransferase activity"/>
    <property type="evidence" value="ECO:0007669"/>
    <property type="project" value="InterPro"/>
</dbReference>
<evidence type="ECO:0000256" key="7">
    <source>
        <dbReference type="ARBA" id="ARBA00022989"/>
    </source>
</evidence>
<keyword evidence="3 10" id="KW-0328">Glycosyltransferase</keyword>
<keyword evidence="4" id="KW-0808">Transferase</keyword>
<keyword evidence="7" id="KW-1133">Transmembrane helix</keyword>
<accession>A0A0B6ZWY9</accession>